<dbReference type="InterPro" id="IPR037165">
    <property type="entry name" value="AldOxase/xan_DH_Mopterin-bd_sf"/>
</dbReference>
<sequence>MAQTEIPKPEAPRDLQWIGKSIKRVEDPKYLRGVGKYVDDLDFDGMLHAAVLRSPYPHARIVSIDMDAARALPGVHAVISGAEAAEMVDPMPDSGPNPDKHVFRVLAVDKVRYVGEGVAIVVADTRYIAEDARDLIDVEYEPMEPIVDPIAAAEDTTNLVHDELGTNIAYERTFTFGEVEQDFADADIIIKDRLHWRRCAAQPLDCAGAIADYDPGTGEMTIHSNSVSMTWFAFGLAATLRVPSNKLNVIPIPSGGSFGSRFGNWRAHTTAGLSSKVTGRPVKFVEDRLDHITNGDHHSSDRYYDVELALMKDGTFRSLKTDVIDDYGAYLYLGVGTHGNAMAQVTGPYTIRSTEYRLRAVLTNKTQQGAYRGFGAEVANWVIERAVDKAAAELGMDPAEIRRRNFIQPDQFPYYIPTGNMYDSGNYERVLDHALELFDYDAWRAEQEKMRADGRKVGIGLVSCQERSVYSATEFWFWFDEPAAETTSTPEGVTITVDPLGNLTVTLYSVPFWGNSSDTMASMLAGEEFGVDPSTISIEHHGTKGGLPAAGPGGSRLTVMYAGAIKGAAEKIKDKARLIAAQQLEASPEDLEWVDSGFQVKGSPDVRKGLPEIAMAAYLFATELPEGLQSGLEARHVYDHPFTTMPSKDRTDLGVFYPCMGHACHIAMVEVDVETGGVKILRYVAVHDAGTMVNPRSLEGQIIGGTAQGVATALLEEVVYDAEGQPLSTAFTDFLMPSAMEAPEVIIGHEETPSPLTEYGIKGGGEAGRMMAPGAMSAAIDDALTEFGVHVSELPATPERITRWIGEPAPR</sequence>
<dbReference type="KEGG" id="sbae:DSM104329_05421"/>
<name>A0A9E6Y2V1_9ACTN</name>
<dbReference type="GO" id="GO:0005506">
    <property type="term" value="F:iron ion binding"/>
    <property type="evidence" value="ECO:0007669"/>
    <property type="project" value="InterPro"/>
</dbReference>
<dbReference type="SUPFAM" id="SSF56003">
    <property type="entry name" value="Molybdenum cofactor-binding domain"/>
    <property type="match status" value="1"/>
</dbReference>
<dbReference type="RefSeq" id="WP_259313000.1">
    <property type="nucleotide sequence ID" value="NZ_CP087164.1"/>
</dbReference>
<keyword evidence="1" id="KW-0500">Molybdenum</keyword>
<keyword evidence="5" id="KW-1185">Reference proteome</keyword>
<dbReference type="SUPFAM" id="SSF54665">
    <property type="entry name" value="CO dehydrogenase molybdoprotein N-domain-like"/>
    <property type="match status" value="1"/>
</dbReference>
<feature type="domain" description="Aldehyde oxidase/xanthine dehydrogenase a/b hammerhead" evidence="3">
    <location>
        <begin position="32"/>
        <end position="144"/>
    </location>
</feature>
<dbReference type="Pfam" id="PF01315">
    <property type="entry name" value="Ald_Xan_dh_C"/>
    <property type="match status" value="1"/>
</dbReference>
<dbReference type="SMART" id="SM01008">
    <property type="entry name" value="Ald_Xan_dh_C"/>
    <property type="match status" value="1"/>
</dbReference>
<dbReference type="InterPro" id="IPR036856">
    <property type="entry name" value="Ald_Oxase/Xan_DH_a/b_sf"/>
</dbReference>
<evidence type="ECO:0000259" key="3">
    <source>
        <dbReference type="SMART" id="SM01008"/>
    </source>
</evidence>
<dbReference type="EC" id="1.2.5.3" evidence="4"/>
<dbReference type="InterPro" id="IPR046867">
    <property type="entry name" value="AldOxase/xan_DH_MoCoBD2"/>
</dbReference>
<dbReference type="InterPro" id="IPR008274">
    <property type="entry name" value="AldOxase/xan_DH_MoCoBD1"/>
</dbReference>
<dbReference type="Gene3D" id="3.90.1170.50">
    <property type="entry name" value="Aldehyde oxidase/xanthine dehydrogenase, a/b hammerhead"/>
    <property type="match status" value="1"/>
</dbReference>
<reference evidence="4" key="1">
    <citation type="journal article" date="2022" name="Int. J. Syst. Evol. Microbiol.">
        <title>Pseudomonas aegrilactucae sp. nov. and Pseudomonas morbosilactucae sp. nov., pathogens causing bacterial rot of lettuce in Japan.</title>
        <authorList>
            <person name="Sawada H."/>
            <person name="Fujikawa T."/>
            <person name="Satou M."/>
        </authorList>
    </citation>
    <scope>NUCLEOTIDE SEQUENCE</scope>
    <source>
        <strain evidence="4">0166_1</strain>
    </source>
</reference>
<dbReference type="PANTHER" id="PTHR11908:SF132">
    <property type="entry name" value="ALDEHYDE OXIDASE 1-RELATED"/>
    <property type="match status" value="1"/>
</dbReference>
<dbReference type="Pfam" id="PF02738">
    <property type="entry name" value="MoCoBD_1"/>
    <property type="match status" value="1"/>
</dbReference>
<evidence type="ECO:0000256" key="2">
    <source>
        <dbReference type="ARBA" id="ARBA00023002"/>
    </source>
</evidence>
<dbReference type="InterPro" id="IPR000674">
    <property type="entry name" value="Ald_Oxase/Xan_DH_a/b"/>
</dbReference>
<dbReference type="PANTHER" id="PTHR11908">
    <property type="entry name" value="XANTHINE DEHYDROGENASE"/>
    <property type="match status" value="1"/>
</dbReference>
<gene>
    <name evidence="4" type="primary">cutL_5</name>
    <name evidence="4" type="ORF">DSM104329_05421</name>
</gene>
<dbReference type="EMBL" id="CP087164">
    <property type="protein sequence ID" value="UGS38989.1"/>
    <property type="molecule type" value="Genomic_DNA"/>
</dbReference>
<evidence type="ECO:0000313" key="5">
    <source>
        <dbReference type="Proteomes" id="UP001162834"/>
    </source>
</evidence>
<protein>
    <submittedName>
        <fullName evidence="4">Carbon monoxide dehydrogenase large chain</fullName>
        <ecNumber evidence="4">1.2.5.3</ecNumber>
    </submittedName>
</protein>
<dbReference type="InterPro" id="IPR016208">
    <property type="entry name" value="Ald_Oxase/xanthine_DH-like"/>
</dbReference>
<dbReference type="GO" id="GO:0008805">
    <property type="term" value="F:carbon-monoxide oxygenase activity"/>
    <property type="evidence" value="ECO:0007669"/>
    <property type="project" value="UniProtKB-EC"/>
</dbReference>
<keyword evidence="2 4" id="KW-0560">Oxidoreductase</keyword>
<dbReference type="AlphaFoldDB" id="A0A9E6Y2V1"/>
<dbReference type="Pfam" id="PF20256">
    <property type="entry name" value="MoCoBD_2"/>
    <property type="match status" value="1"/>
</dbReference>
<dbReference type="Proteomes" id="UP001162834">
    <property type="component" value="Chromosome"/>
</dbReference>
<evidence type="ECO:0000313" key="4">
    <source>
        <dbReference type="EMBL" id="UGS38989.1"/>
    </source>
</evidence>
<evidence type="ECO:0000256" key="1">
    <source>
        <dbReference type="ARBA" id="ARBA00022505"/>
    </source>
</evidence>
<proteinExistence type="predicted"/>
<accession>A0A9E6Y2V1</accession>
<organism evidence="4 5">
    <name type="scientific">Capillimicrobium parvum</name>
    <dbReference type="NCBI Taxonomy" id="2884022"/>
    <lineage>
        <taxon>Bacteria</taxon>
        <taxon>Bacillati</taxon>
        <taxon>Actinomycetota</taxon>
        <taxon>Thermoleophilia</taxon>
        <taxon>Solirubrobacterales</taxon>
        <taxon>Capillimicrobiaceae</taxon>
        <taxon>Capillimicrobium</taxon>
    </lineage>
</organism>
<dbReference type="Gene3D" id="3.30.365.10">
    <property type="entry name" value="Aldehyde oxidase/xanthine dehydrogenase, molybdopterin binding domain"/>
    <property type="match status" value="4"/>
</dbReference>